<keyword evidence="2" id="KW-0963">Cytoplasm</keyword>
<dbReference type="NCBIfam" id="TIGR03652">
    <property type="entry name" value="FeS_repair_RIC"/>
    <property type="match status" value="1"/>
</dbReference>
<keyword evidence="7" id="KW-0614">Plasmid</keyword>
<keyword evidence="5" id="KW-0175">Coiled coil</keyword>
<dbReference type="Pfam" id="PF04405">
    <property type="entry name" value="ScdA_N"/>
    <property type="match status" value="1"/>
</dbReference>
<evidence type="ECO:0000256" key="3">
    <source>
        <dbReference type="ARBA" id="ARBA00022723"/>
    </source>
</evidence>
<dbReference type="KEGG" id="hanx:ABSL23_00415"/>
<dbReference type="GeneID" id="91107567"/>
<feature type="coiled-coil region" evidence="5">
    <location>
        <begin position="116"/>
        <end position="179"/>
    </location>
</feature>
<gene>
    <name evidence="7" type="primary">ric</name>
    <name evidence="7" type="ORF">ABSL23_00415</name>
</gene>
<dbReference type="GO" id="GO:0005737">
    <property type="term" value="C:cytoplasm"/>
    <property type="evidence" value="ECO:0007669"/>
    <property type="project" value="UniProtKB-SubCell"/>
</dbReference>
<name>A0AAU8C9M2_9EURY</name>
<comment type="subcellular location">
    <subcellularLocation>
        <location evidence="1">Cytoplasm</location>
    </subcellularLocation>
</comment>
<accession>A0AAU8C9M2</accession>
<geneLocation type="plasmid" evidence="7">
    <name>pNMX12-1_234</name>
</geneLocation>
<feature type="domain" description="Hemerythrin-like" evidence="6">
    <location>
        <begin position="81"/>
        <end position="228"/>
    </location>
</feature>
<organism evidence="7">
    <name type="scientific">Halobacterium sp. NMX12-1</name>
    <dbReference type="NCBI Taxonomy" id="3166650"/>
    <lineage>
        <taxon>Archaea</taxon>
        <taxon>Methanobacteriati</taxon>
        <taxon>Methanobacteriota</taxon>
        <taxon>Stenosarchaea group</taxon>
        <taxon>Halobacteria</taxon>
        <taxon>Halobacteriales</taxon>
        <taxon>Halobacteriaceae</taxon>
        <taxon>Halobacterium</taxon>
    </lineage>
</organism>
<dbReference type="InterPro" id="IPR012312">
    <property type="entry name" value="Hemerythrin-like"/>
</dbReference>
<dbReference type="Gene3D" id="1.20.120.520">
    <property type="entry name" value="nmb1532 protein domain like"/>
    <property type="match status" value="1"/>
</dbReference>
<dbReference type="Pfam" id="PF01814">
    <property type="entry name" value="Hemerythrin"/>
    <property type="match status" value="1"/>
</dbReference>
<sequence>MTDINPDRTLASLVEESPACARTFESLGLDYCCDGDQALAAACDRNDLDVDEVRDRLAETRDRIDGDATDYEWDDLEELADHIVEAHHDYLREELPKLEDIVETVAKVHGENHPELRDVEAEYRELAAEMREHIDEEEEELFPVVGKLDRGERLSADEIERLREEIRTFEEDHAATADRLERIAELTDDYAVPEDACPSYRSMLERLDQLERDTHMHVHKENNVLFAEASDRLAAASAEP</sequence>
<evidence type="ECO:0000313" key="7">
    <source>
        <dbReference type="EMBL" id="XCF15108.1"/>
    </source>
</evidence>
<evidence type="ECO:0000259" key="6">
    <source>
        <dbReference type="Pfam" id="PF01814"/>
    </source>
</evidence>
<dbReference type="AlphaFoldDB" id="A0AAU8C9M2"/>
<evidence type="ECO:0000256" key="2">
    <source>
        <dbReference type="ARBA" id="ARBA00022490"/>
    </source>
</evidence>
<protein>
    <submittedName>
        <fullName evidence="7">Iron-sulfur cluster repair di-iron protein</fullName>
    </submittedName>
</protein>
<dbReference type="GO" id="GO:0046872">
    <property type="term" value="F:metal ion binding"/>
    <property type="evidence" value="ECO:0007669"/>
    <property type="project" value="UniProtKB-KW"/>
</dbReference>
<dbReference type="InterPro" id="IPR019903">
    <property type="entry name" value="RIC_family"/>
</dbReference>
<evidence type="ECO:0000256" key="4">
    <source>
        <dbReference type="ARBA" id="ARBA00023004"/>
    </source>
</evidence>
<dbReference type="PANTHER" id="PTHR36438:SF1">
    <property type="entry name" value="IRON-SULFUR CLUSTER REPAIR PROTEIN YTFE"/>
    <property type="match status" value="1"/>
</dbReference>
<evidence type="ECO:0000256" key="5">
    <source>
        <dbReference type="SAM" id="Coils"/>
    </source>
</evidence>
<keyword evidence="4" id="KW-0408">Iron</keyword>
<dbReference type="EMBL" id="CP159203">
    <property type="protein sequence ID" value="XCF15108.1"/>
    <property type="molecule type" value="Genomic_DNA"/>
</dbReference>
<dbReference type="PANTHER" id="PTHR36438">
    <property type="entry name" value="IRON-SULFUR CLUSTER REPAIR PROTEIN YTFE"/>
    <property type="match status" value="1"/>
</dbReference>
<dbReference type="RefSeq" id="WP_353633223.1">
    <property type="nucleotide sequence ID" value="NZ_CP159203.1"/>
</dbReference>
<proteinExistence type="predicted"/>
<evidence type="ECO:0000256" key="1">
    <source>
        <dbReference type="ARBA" id="ARBA00004496"/>
    </source>
</evidence>
<reference evidence="7" key="1">
    <citation type="submission" date="2024-06" db="EMBL/GenBank/DDBJ databases">
        <title>Genome Sequence of an extremely halophilic archaeon isolated from Permian era halite, Salado Formation, Carlsbad, New Mexico: Halobacterium sp. strain NMX12-1.</title>
        <authorList>
            <person name="Sotoa L."/>
            <person name="DasSarma P."/>
            <person name="Anton B.P."/>
            <person name="Vincze T."/>
            <person name="Verma I."/>
            <person name="Eralp B."/>
            <person name="Powers D.W."/>
            <person name="Dozier B.L."/>
            <person name="Roberts R.J."/>
            <person name="DasSarma S."/>
        </authorList>
    </citation>
    <scope>NUCLEOTIDE SEQUENCE</scope>
    <source>
        <strain evidence="7">NMX12-1</strain>
        <plasmid evidence="7">pNMX12-1_234</plasmid>
    </source>
</reference>
<keyword evidence="3" id="KW-0479">Metal-binding</keyword>